<feature type="transmembrane region" description="Helical" evidence="7">
    <location>
        <begin position="164"/>
        <end position="182"/>
    </location>
</feature>
<dbReference type="PANTHER" id="PTHR24221">
    <property type="entry name" value="ATP-BINDING CASSETTE SUB-FAMILY B"/>
    <property type="match status" value="1"/>
</dbReference>
<name>A0ABU0E248_9FIRM</name>
<dbReference type="SMART" id="SM00382">
    <property type="entry name" value="AAA"/>
    <property type="match status" value="1"/>
</dbReference>
<dbReference type="InterPro" id="IPR036640">
    <property type="entry name" value="ABC1_TM_sf"/>
</dbReference>
<evidence type="ECO:0000313" key="10">
    <source>
        <dbReference type="Proteomes" id="UP001230220"/>
    </source>
</evidence>
<evidence type="ECO:0000259" key="8">
    <source>
        <dbReference type="PROSITE" id="PS50893"/>
    </source>
</evidence>
<dbReference type="Proteomes" id="UP001230220">
    <property type="component" value="Unassembled WGS sequence"/>
</dbReference>
<dbReference type="InterPro" id="IPR039421">
    <property type="entry name" value="Type_1_exporter"/>
</dbReference>
<protein>
    <submittedName>
        <fullName evidence="9">ABC-type multidrug transport system fused ATPase/permease subunit</fullName>
    </submittedName>
</protein>
<proteinExistence type="predicted"/>
<dbReference type="InterPro" id="IPR003593">
    <property type="entry name" value="AAA+_ATPase"/>
</dbReference>
<feature type="domain" description="ABC transporter" evidence="8">
    <location>
        <begin position="342"/>
        <end position="582"/>
    </location>
</feature>
<dbReference type="Gene3D" id="3.40.50.300">
    <property type="entry name" value="P-loop containing nucleotide triphosphate hydrolases"/>
    <property type="match status" value="1"/>
</dbReference>
<feature type="transmembrane region" description="Helical" evidence="7">
    <location>
        <begin position="257"/>
        <end position="275"/>
    </location>
</feature>
<dbReference type="RefSeq" id="WP_307407257.1">
    <property type="nucleotide sequence ID" value="NZ_JAUSUR010000002.1"/>
</dbReference>
<evidence type="ECO:0000256" key="2">
    <source>
        <dbReference type="ARBA" id="ARBA00022692"/>
    </source>
</evidence>
<evidence type="ECO:0000256" key="4">
    <source>
        <dbReference type="ARBA" id="ARBA00022840"/>
    </source>
</evidence>
<dbReference type="Gene3D" id="1.20.1560.10">
    <property type="entry name" value="ABC transporter type 1, transmembrane domain"/>
    <property type="match status" value="1"/>
</dbReference>
<keyword evidence="6 7" id="KW-0472">Membrane</keyword>
<keyword evidence="3" id="KW-0547">Nucleotide-binding</keyword>
<dbReference type="Pfam" id="PF00005">
    <property type="entry name" value="ABC_tran"/>
    <property type="match status" value="1"/>
</dbReference>
<reference evidence="9 10" key="1">
    <citation type="submission" date="2023-07" db="EMBL/GenBank/DDBJ databases">
        <title>Genomic Encyclopedia of Type Strains, Phase IV (KMG-IV): sequencing the most valuable type-strain genomes for metagenomic binning, comparative biology and taxonomic classification.</title>
        <authorList>
            <person name="Goeker M."/>
        </authorList>
    </citation>
    <scope>NUCLEOTIDE SEQUENCE [LARGE SCALE GENOMIC DNA]</scope>
    <source>
        <strain evidence="9 10">DSM 16784</strain>
    </source>
</reference>
<evidence type="ECO:0000256" key="7">
    <source>
        <dbReference type="SAM" id="Phobius"/>
    </source>
</evidence>
<evidence type="ECO:0000256" key="6">
    <source>
        <dbReference type="ARBA" id="ARBA00023136"/>
    </source>
</evidence>
<evidence type="ECO:0000256" key="5">
    <source>
        <dbReference type="ARBA" id="ARBA00022989"/>
    </source>
</evidence>
<evidence type="ECO:0000256" key="3">
    <source>
        <dbReference type="ARBA" id="ARBA00022741"/>
    </source>
</evidence>
<comment type="subcellular location">
    <subcellularLocation>
        <location evidence="1">Cell membrane</location>
        <topology evidence="1">Multi-pass membrane protein</topology>
    </subcellularLocation>
</comment>
<dbReference type="InterPro" id="IPR027417">
    <property type="entry name" value="P-loop_NTPase"/>
</dbReference>
<comment type="caution">
    <text evidence="9">The sequence shown here is derived from an EMBL/GenBank/DDBJ whole genome shotgun (WGS) entry which is preliminary data.</text>
</comment>
<keyword evidence="10" id="KW-1185">Reference proteome</keyword>
<keyword evidence="5 7" id="KW-1133">Transmembrane helix</keyword>
<feature type="transmembrane region" description="Helical" evidence="7">
    <location>
        <begin position="142"/>
        <end position="158"/>
    </location>
</feature>
<accession>A0ABU0E248</accession>
<dbReference type="SUPFAM" id="SSF90123">
    <property type="entry name" value="ABC transporter transmembrane region"/>
    <property type="match status" value="1"/>
</dbReference>
<dbReference type="EMBL" id="JAUSUR010000002">
    <property type="protein sequence ID" value="MDQ0360958.1"/>
    <property type="molecule type" value="Genomic_DNA"/>
</dbReference>
<keyword evidence="2 7" id="KW-0812">Transmembrane</keyword>
<keyword evidence="4" id="KW-0067">ATP-binding</keyword>
<feature type="transmembrane region" description="Helical" evidence="7">
    <location>
        <begin position="61"/>
        <end position="80"/>
    </location>
</feature>
<dbReference type="PROSITE" id="PS50893">
    <property type="entry name" value="ABC_TRANSPORTER_2"/>
    <property type="match status" value="1"/>
</dbReference>
<evidence type="ECO:0000256" key="1">
    <source>
        <dbReference type="ARBA" id="ARBA00004651"/>
    </source>
</evidence>
<feature type="transmembrane region" description="Helical" evidence="7">
    <location>
        <begin position="21"/>
        <end position="41"/>
    </location>
</feature>
<dbReference type="InterPro" id="IPR003439">
    <property type="entry name" value="ABC_transporter-like_ATP-bd"/>
</dbReference>
<evidence type="ECO:0000313" key="9">
    <source>
        <dbReference type="EMBL" id="MDQ0360958.1"/>
    </source>
</evidence>
<organism evidence="9 10">
    <name type="scientific">Breznakia pachnodae</name>
    <dbReference type="NCBI Taxonomy" id="265178"/>
    <lineage>
        <taxon>Bacteria</taxon>
        <taxon>Bacillati</taxon>
        <taxon>Bacillota</taxon>
        <taxon>Erysipelotrichia</taxon>
        <taxon>Erysipelotrichales</taxon>
        <taxon>Erysipelotrichaceae</taxon>
        <taxon>Breznakia</taxon>
    </lineage>
</organism>
<gene>
    <name evidence="9" type="ORF">J2S15_001703</name>
</gene>
<dbReference type="PANTHER" id="PTHR24221:SF654">
    <property type="entry name" value="ATP-BINDING CASSETTE SUB-FAMILY B MEMBER 6"/>
    <property type="match status" value="1"/>
</dbReference>
<sequence>MTRWSVFKRLHQEMWKRKKSYFVRSFFYLITEVLYPTMLMLLPTFLVSVYNKSISIEEKMIYVSVYVVVMGLVIGIQRYLRNVTFVNLIMFRARLADELCYRLMFMDYERFESDENKKEHQEVIDRSVDRNENGVEGYMREFYNLCVGLVGFFVYCYLLRDIGIVPIIVVIMIGIVQGIFYIKIQKRIIRIQKEKSQSNREKRYLDRECIDLKNGKDIRMYNISDWFEVLYDEVNKKLYKFACKVKQVQLTTGSIKFLLQSLQFILIYTILFSLLNDGLSAESFLMIVGATSGIGVWIIKIMESLAHLPIDEDGSRQFFEYMETIELPNQTVSSDIPIYGDIRLEHVDFKYKGSDEYIFKDLNLHLHANEQVALVGPNGAGKTTLVKLLCGLYKPTAGDIYIDGRNYKDISKQELFEIFGVVFQDAALSEYRVCDNVACTQDENIDRKRVVDCLKKANVYDKILSLPKGIDTYMGKMFYEDGQLFSGGQTQKITLARALYKDAPVLLLDEPTAALDPIAERELYESYADLTSGKSSLFISHRLSSTQFCDRILYFENGQVQEDGTHETLMQYENGYSQMFKVQSKYYQEEVSNDEEYFTYSKVDA</sequence>
<dbReference type="SUPFAM" id="SSF52540">
    <property type="entry name" value="P-loop containing nucleoside triphosphate hydrolases"/>
    <property type="match status" value="1"/>
</dbReference>